<dbReference type="InterPro" id="IPR058739">
    <property type="entry name" value="NicX"/>
</dbReference>
<dbReference type="InterPro" id="IPR052170">
    <property type="entry name" value="M29_Exopeptidase"/>
</dbReference>
<dbReference type="PANTHER" id="PTHR34448:SF1">
    <property type="entry name" value="BLL6088 PROTEIN"/>
    <property type="match status" value="1"/>
</dbReference>
<dbReference type="Proteomes" id="UP000239430">
    <property type="component" value="Unassembled WGS sequence"/>
</dbReference>
<dbReference type="SUPFAM" id="SSF144052">
    <property type="entry name" value="Thermophilic metalloprotease-like"/>
    <property type="match status" value="1"/>
</dbReference>
<keyword evidence="1" id="KW-0479">Metal-binding</keyword>
<name>A0A9X7P6V0_9FIRM</name>
<dbReference type="PANTHER" id="PTHR34448">
    <property type="entry name" value="AMINOPEPTIDASE"/>
    <property type="match status" value="1"/>
</dbReference>
<dbReference type="AlphaFoldDB" id="A0A9X7P6V0"/>
<evidence type="ECO:0000313" key="3">
    <source>
        <dbReference type="Proteomes" id="UP000239430"/>
    </source>
</evidence>
<keyword evidence="2" id="KW-0482">Metalloprotease</keyword>
<dbReference type="GO" id="GO:0004177">
    <property type="term" value="F:aminopeptidase activity"/>
    <property type="evidence" value="ECO:0007669"/>
    <property type="project" value="InterPro"/>
</dbReference>
<evidence type="ECO:0000313" key="2">
    <source>
        <dbReference type="EMBL" id="PRR73974.1"/>
    </source>
</evidence>
<dbReference type="GO" id="GO:0006508">
    <property type="term" value="P:proteolysis"/>
    <property type="evidence" value="ECO:0007669"/>
    <property type="project" value="InterPro"/>
</dbReference>
<keyword evidence="3" id="KW-1185">Reference proteome</keyword>
<keyword evidence="2" id="KW-0378">Hydrolase</keyword>
<proteinExistence type="predicted"/>
<comment type="caution">
    <text evidence="2">The sequence shown here is derived from an EMBL/GenBank/DDBJ whole genome shotgun (WGS) entry which is preliminary data.</text>
</comment>
<dbReference type="GO" id="GO:0008237">
    <property type="term" value="F:metallopeptidase activity"/>
    <property type="evidence" value="ECO:0007669"/>
    <property type="project" value="UniProtKB-KW"/>
</dbReference>
<reference evidence="2 3" key="1">
    <citation type="submission" date="2018-03" db="EMBL/GenBank/DDBJ databases">
        <title>Genome sequence of Moorella stamsii DSM 26217.</title>
        <authorList>
            <person name="Poehlein A."/>
            <person name="Daniel R."/>
        </authorList>
    </citation>
    <scope>NUCLEOTIDE SEQUENCE [LARGE SCALE GENOMIC DNA]</scope>
    <source>
        <strain evidence="3">DSM 26217</strain>
    </source>
</reference>
<protein>
    <submittedName>
        <fullName evidence="2">Thermophilic metalloprotease M29</fullName>
    </submittedName>
</protein>
<accession>A0A9X7P6V0</accession>
<organism evidence="2 3">
    <name type="scientific">Neomoorella stamsii</name>
    <dbReference type="NCBI Taxonomy" id="1266720"/>
    <lineage>
        <taxon>Bacteria</taxon>
        <taxon>Bacillati</taxon>
        <taxon>Bacillota</taxon>
        <taxon>Clostridia</taxon>
        <taxon>Neomoorellales</taxon>
        <taxon>Neomoorellaceae</taxon>
        <taxon>Neomoorella</taxon>
    </lineage>
</organism>
<sequence>MLEKVELKEIARRALVECMALQNNETALVVTDGTVPEVAGAFWQAARELTREAIWMEFQPRSRHGEEPPAAVAASMTAADVLLLPTSRSLSHTRARRKACETGARVASMPMITTEMMARALAVDYEAMRSLTRKYVEVLTASGVARVTSPGGTDITMELKGRIGFMDAGELQQRGASGNLPAGEAYIAPLEGSAEGVVVLDGSLAGWGRLEEPIIIEVKEGLAVRVEGGEAARWLWESLTKCGEAGTALAELGIGTNEKAIVSGNILEDEKAIGTVHIAFGDNKGFGGKVEAGIHLDGLILKPTVEVDGEVVIKEGRLLLR</sequence>
<keyword evidence="2" id="KW-0645">Protease</keyword>
<dbReference type="GO" id="GO:0046872">
    <property type="term" value="F:metal ion binding"/>
    <property type="evidence" value="ECO:0007669"/>
    <property type="project" value="UniProtKB-KW"/>
</dbReference>
<gene>
    <name evidence="2" type="ORF">MOST_11880</name>
</gene>
<dbReference type="EMBL" id="PVXL01000035">
    <property type="protein sequence ID" value="PRR73974.1"/>
    <property type="molecule type" value="Genomic_DNA"/>
</dbReference>
<dbReference type="Pfam" id="PF26233">
    <property type="entry name" value="NicX"/>
    <property type="match status" value="1"/>
</dbReference>
<evidence type="ECO:0000256" key="1">
    <source>
        <dbReference type="ARBA" id="ARBA00022723"/>
    </source>
</evidence>